<keyword evidence="6" id="KW-1185">Reference proteome</keyword>
<comment type="similarity">
    <text evidence="2">Belongs to the MHC class I family.</text>
</comment>
<dbReference type="Proteomes" id="UP001460270">
    <property type="component" value="Unassembled WGS sequence"/>
</dbReference>
<feature type="domain" description="Ig-like" evidence="4">
    <location>
        <begin position="187"/>
        <end position="261"/>
    </location>
</feature>
<dbReference type="PANTHER" id="PTHR16675:SF237">
    <property type="entry name" value="MHC CLASS I ANTIGEN TRANSCRIPT VARIANT 1-RELATED"/>
    <property type="match status" value="1"/>
</dbReference>
<keyword evidence="3" id="KW-0732">Signal</keyword>
<evidence type="ECO:0000259" key="4">
    <source>
        <dbReference type="PROSITE" id="PS50835"/>
    </source>
</evidence>
<dbReference type="Pfam" id="PF00129">
    <property type="entry name" value="MHC_I"/>
    <property type="match status" value="1"/>
</dbReference>
<evidence type="ECO:0000313" key="5">
    <source>
        <dbReference type="EMBL" id="KAK7933968.1"/>
    </source>
</evidence>
<dbReference type="GO" id="GO:0005615">
    <property type="term" value="C:extracellular space"/>
    <property type="evidence" value="ECO:0007669"/>
    <property type="project" value="TreeGrafter"/>
</dbReference>
<dbReference type="InterPro" id="IPR001039">
    <property type="entry name" value="MHC_I_a_a1/a2"/>
</dbReference>
<protein>
    <recommendedName>
        <fullName evidence="4">Ig-like domain-containing protein</fullName>
    </recommendedName>
</protein>
<dbReference type="AlphaFoldDB" id="A0AAW0PSD4"/>
<organism evidence="5 6">
    <name type="scientific">Mugilogobius chulae</name>
    <name type="common">yellowstripe goby</name>
    <dbReference type="NCBI Taxonomy" id="88201"/>
    <lineage>
        <taxon>Eukaryota</taxon>
        <taxon>Metazoa</taxon>
        <taxon>Chordata</taxon>
        <taxon>Craniata</taxon>
        <taxon>Vertebrata</taxon>
        <taxon>Euteleostomi</taxon>
        <taxon>Actinopterygii</taxon>
        <taxon>Neopterygii</taxon>
        <taxon>Teleostei</taxon>
        <taxon>Neoteleostei</taxon>
        <taxon>Acanthomorphata</taxon>
        <taxon>Gobiaria</taxon>
        <taxon>Gobiiformes</taxon>
        <taxon>Gobioidei</taxon>
        <taxon>Gobiidae</taxon>
        <taxon>Gobionellinae</taxon>
        <taxon>Mugilogobius</taxon>
    </lineage>
</organism>
<dbReference type="InterPro" id="IPR050208">
    <property type="entry name" value="MHC_class-I_related"/>
</dbReference>
<feature type="chain" id="PRO_5043822052" description="Ig-like domain-containing protein" evidence="3">
    <location>
        <begin position="24"/>
        <end position="307"/>
    </location>
</feature>
<dbReference type="InterPro" id="IPR007110">
    <property type="entry name" value="Ig-like_dom"/>
</dbReference>
<proteinExistence type="inferred from homology"/>
<dbReference type="SUPFAM" id="SSF48726">
    <property type="entry name" value="Immunoglobulin"/>
    <property type="match status" value="1"/>
</dbReference>
<dbReference type="InterPro" id="IPR011161">
    <property type="entry name" value="MHC_I-like_Ag-recog"/>
</dbReference>
<dbReference type="Gene3D" id="3.30.500.10">
    <property type="entry name" value="MHC class I-like antigen recognition-like"/>
    <property type="match status" value="1"/>
</dbReference>
<name>A0AAW0PSD4_9GOBI</name>
<comment type="caution">
    <text evidence="5">The sequence shown here is derived from an EMBL/GenBank/DDBJ whole genome shotgun (WGS) entry which is preliminary data.</text>
</comment>
<dbReference type="FunFam" id="2.60.40.10:FF:000943">
    <property type="entry name" value="Classical MHC class I molecule, alpha-chain"/>
    <property type="match status" value="1"/>
</dbReference>
<dbReference type="InterPro" id="IPR011162">
    <property type="entry name" value="MHC_I/II-like_Ag-recog"/>
</dbReference>
<evidence type="ECO:0000256" key="1">
    <source>
        <dbReference type="ARBA" id="ARBA00023180"/>
    </source>
</evidence>
<dbReference type="Pfam" id="PF07654">
    <property type="entry name" value="C1-set"/>
    <property type="match status" value="1"/>
</dbReference>
<dbReference type="EMBL" id="JBBPFD010000003">
    <property type="protein sequence ID" value="KAK7933968.1"/>
    <property type="molecule type" value="Genomic_DNA"/>
</dbReference>
<evidence type="ECO:0000313" key="6">
    <source>
        <dbReference type="Proteomes" id="UP001460270"/>
    </source>
</evidence>
<dbReference type="GO" id="GO:0009897">
    <property type="term" value="C:external side of plasma membrane"/>
    <property type="evidence" value="ECO:0007669"/>
    <property type="project" value="TreeGrafter"/>
</dbReference>
<dbReference type="PANTHER" id="PTHR16675">
    <property type="entry name" value="MHC CLASS I-RELATED"/>
    <property type="match status" value="1"/>
</dbReference>
<dbReference type="PRINTS" id="PR01638">
    <property type="entry name" value="MHCCLASSI"/>
</dbReference>
<dbReference type="SUPFAM" id="SSF54452">
    <property type="entry name" value="MHC antigen-recognition domain"/>
    <property type="match status" value="1"/>
</dbReference>
<evidence type="ECO:0000256" key="2">
    <source>
        <dbReference type="RuleBase" id="RU004439"/>
    </source>
</evidence>
<evidence type="ECO:0000256" key="3">
    <source>
        <dbReference type="SAM" id="SignalP"/>
    </source>
</evidence>
<gene>
    <name evidence="5" type="ORF">WMY93_004864</name>
</gene>
<dbReference type="GO" id="GO:0006955">
    <property type="term" value="P:immune response"/>
    <property type="evidence" value="ECO:0007669"/>
    <property type="project" value="TreeGrafter"/>
</dbReference>
<dbReference type="PROSITE" id="PS50835">
    <property type="entry name" value="IG_LIKE"/>
    <property type="match status" value="1"/>
</dbReference>
<keyword evidence="1" id="KW-0325">Glycoprotein</keyword>
<dbReference type="Gene3D" id="2.60.40.10">
    <property type="entry name" value="Immunoglobulins"/>
    <property type="match status" value="1"/>
</dbReference>
<reference evidence="6" key="1">
    <citation type="submission" date="2024-04" db="EMBL/GenBank/DDBJ databases">
        <title>Salinicola lusitanus LLJ914,a marine bacterium isolated from the Okinawa Trough.</title>
        <authorList>
            <person name="Li J."/>
        </authorList>
    </citation>
    <scope>NUCLEOTIDE SEQUENCE [LARGE SCALE GENOMIC DNA]</scope>
</reference>
<dbReference type="InterPro" id="IPR013783">
    <property type="entry name" value="Ig-like_fold"/>
</dbReference>
<feature type="signal peptide" evidence="3">
    <location>
        <begin position="1"/>
        <end position="23"/>
    </location>
</feature>
<accession>A0AAW0PSD4</accession>
<dbReference type="InterPro" id="IPR036179">
    <property type="entry name" value="Ig-like_dom_sf"/>
</dbReference>
<dbReference type="InterPro" id="IPR037055">
    <property type="entry name" value="MHC_I-like_Ag-recog_sf"/>
</dbReference>
<dbReference type="InterPro" id="IPR003597">
    <property type="entry name" value="Ig_C1-set"/>
</dbReference>
<sequence length="307" mass="34833">MAASAQLVFLLLLPATVFYPTTATIHTLRYFHTSLSGIPNVPEFVSVVLVDDVQISHYDSDTKTCVSKQDWMDRVTQDDPRFWDKQTQDASDKQQREKEMFQTVKQRINVTQGVHTWQNLFGCEWDDETDEINGYDQYGFDGEDFIAFDFKTETFVAPQHESVITKWQESEEDCASGSECSAEDRAPLVSLLQKSSSSPVTCHATGFYPDPSMMFWTRDGDELSEGVDPGDILPNHDGTFQISVELDVSSVPPEDWDKYDCVFQLYGVQDDIITRLNRTNIRTNVMTTLQTTLGTTIETNGETRVPQ</sequence>
<dbReference type="SMART" id="SM00407">
    <property type="entry name" value="IGc1"/>
    <property type="match status" value="1"/>
</dbReference>